<dbReference type="EMBL" id="PIQH01000004">
    <property type="protein sequence ID" value="RUO80578.1"/>
    <property type="molecule type" value="Genomic_DNA"/>
</dbReference>
<dbReference type="InterPro" id="IPR036291">
    <property type="entry name" value="NAD(P)-bd_dom_sf"/>
</dbReference>
<dbReference type="AlphaFoldDB" id="A0A432ZRW7"/>
<gene>
    <name evidence="4" type="ORF">CWI84_05835</name>
</gene>
<dbReference type="NCBIfam" id="TIGR02824">
    <property type="entry name" value="quinone_pig3"/>
    <property type="match status" value="1"/>
</dbReference>
<dbReference type="InterPro" id="IPR014189">
    <property type="entry name" value="Quinone_OxRdtase_PIG3"/>
</dbReference>
<evidence type="ECO:0000313" key="4">
    <source>
        <dbReference type="EMBL" id="RUO80578.1"/>
    </source>
</evidence>
<dbReference type="RefSeq" id="WP_126841636.1">
    <property type="nucleotide sequence ID" value="NZ_PIQH01000004.1"/>
</dbReference>
<dbReference type="InterPro" id="IPR013149">
    <property type="entry name" value="ADH-like_C"/>
</dbReference>
<organism evidence="4 5">
    <name type="scientific">Idiomarina tyrosinivorans</name>
    <dbReference type="NCBI Taxonomy" id="1445662"/>
    <lineage>
        <taxon>Bacteria</taxon>
        <taxon>Pseudomonadati</taxon>
        <taxon>Pseudomonadota</taxon>
        <taxon>Gammaproteobacteria</taxon>
        <taxon>Alteromonadales</taxon>
        <taxon>Idiomarinaceae</taxon>
        <taxon>Idiomarina</taxon>
    </lineage>
</organism>
<dbReference type="Gene3D" id="3.90.180.10">
    <property type="entry name" value="Medium-chain alcohol dehydrogenases, catalytic domain"/>
    <property type="match status" value="1"/>
</dbReference>
<reference evidence="4 5" key="1">
    <citation type="journal article" date="2011" name="Front. Microbiol.">
        <title>Genomic signatures of strain selection and enhancement in Bacillus atrophaeus var. globigii, a historical biowarfare simulant.</title>
        <authorList>
            <person name="Gibbons H.S."/>
            <person name="Broomall S.M."/>
            <person name="McNew L.A."/>
            <person name="Daligault H."/>
            <person name="Chapman C."/>
            <person name="Bruce D."/>
            <person name="Karavis M."/>
            <person name="Krepps M."/>
            <person name="McGregor P.A."/>
            <person name="Hong C."/>
            <person name="Park K.H."/>
            <person name="Akmal A."/>
            <person name="Feldman A."/>
            <person name="Lin J.S."/>
            <person name="Chang W.E."/>
            <person name="Higgs B.W."/>
            <person name="Demirev P."/>
            <person name="Lindquist J."/>
            <person name="Liem A."/>
            <person name="Fochler E."/>
            <person name="Read T.D."/>
            <person name="Tapia R."/>
            <person name="Johnson S."/>
            <person name="Bishop-Lilly K.A."/>
            <person name="Detter C."/>
            <person name="Han C."/>
            <person name="Sozhamannan S."/>
            <person name="Rosenzweig C.N."/>
            <person name="Skowronski E.W."/>
        </authorList>
    </citation>
    <scope>NUCLEOTIDE SEQUENCE [LARGE SCALE GENOMIC DNA]</scope>
    <source>
        <strain evidence="4 5">CC-PW-9</strain>
    </source>
</reference>
<evidence type="ECO:0000313" key="5">
    <source>
        <dbReference type="Proteomes" id="UP000287996"/>
    </source>
</evidence>
<comment type="caution">
    <text evidence="4">The sequence shown here is derived from an EMBL/GenBank/DDBJ whole genome shotgun (WGS) entry which is preliminary data.</text>
</comment>
<keyword evidence="2" id="KW-0560">Oxidoreductase</keyword>
<protein>
    <submittedName>
        <fullName evidence="4">NADPH:quinone reductase</fullName>
    </submittedName>
</protein>
<dbReference type="GO" id="GO:0016651">
    <property type="term" value="F:oxidoreductase activity, acting on NAD(P)H"/>
    <property type="evidence" value="ECO:0007669"/>
    <property type="project" value="TreeGrafter"/>
</dbReference>
<dbReference type="SMART" id="SM00829">
    <property type="entry name" value="PKS_ER"/>
    <property type="match status" value="1"/>
</dbReference>
<evidence type="ECO:0000259" key="3">
    <source>
        <dbReference type="SMART" id="SM00829"/>
    </source>
</evidence>
<accession>A0A432ZRW7</accession>
<keyword evidence="1" id="KW-0521">NADP</keyword>
<dbReference type="InterPro" id="IPR020843">
    <property type="entry name" value="ER"/>
</dbReference>
<keyword evidence="5" id="KW-1185">Reference proteome</keyword>
<dbReference type="Pfam" id="PF00107">
    <property type="entry name" value="ADH_zinc_N"/>
    <property type="match status" value="1"/>
</dbReference>
<dbReference type="PANTHER" id="PTHR48106">
    <property type="entry name" value="QUINONE OXIDOREDUCTASE PIG3-RELATED"/>
    <property type="match status" value="1"/>
</dbReference>
<dbReference type="SUPFAM" id="SSF50129">
    <property type="entry name" value="GroES-like"/>
    <property type="match status" value="1"/>
</dbReference>
<sequence length="320" mass="34779">MRALQQIQNKWQWSEGADEPRLAAGQVKIAVHYAAMNRADLMQMAGQYPPPPGASEIPGLEVSGEVIATADDVVDVKVGEKVAALLEGGGYAEYVCVDVRQVVKVPETWSMAHAAGWLEVFSTAFLNVFMLAQLQPQEKVFCHAGASGVGSALIQLCRAAGNDIAVTVSNDEKAAVCRELGASEIINRHQQDYTEVLSQKPVDVILNPVAGDSIARDQTILNADGRILLIGLMQARTGEIDFGRLLMKRQRLQGSTLRSLSHQRKGEIIAALMQRFGEDFQSGALMPLIDEIYPMREVGEALNRLKQSATMGKLILAVRS</sequence>
<dbReference type="InterPro" id="IPR011032">
    <property type="entry name" value="GroES-like_sf"/>
</dbReference>
<dbReference type="Gene3D" id="3.40.50.720">
    <property type="entry name" value="NAD(P)-binding Rossmann-like Domain"/>
    <property type="match status" value="1"/>
</dbReference>
<dbReference type="PANTHER" id="PTHR48106:SF8">
    <property type="entry name" value="OS02G0805600 PROTEIN"/>
    <property type="match status" value="1"/>
</dbReference>
<evidence type="ECO:0000256" key="1">
    <source>
        <dbReference type="ARBA" id="ARBA00022857"/>
    </source>
</evidence>
<dbReference type="OrthoDB" id="9780520at2"/>
<dbReference type="Proteomes" id="UP000287996">
    <property type="component" value="Unassembled WGS sequence"/>
</dbReference>
<dbReference type="GO" id="GO:0070402">
    <property type="term" value="F:NADPH binding"/>
    <property type="evidence" value="ECO:0007669"/>
    <property type="project" value="TreeGrafter"/>
</dbReference>
<feature type="domain" description="Enoyl reductase (ER)" evidence="3">
    <location>
        <begin position="2"/>
        <end position="316"/>
    </location>
</feature>
<name>A0A432ZRW7_9GAMM</name>
<dbReference type="CDD" id="cd05276">
    <property type="entry name" value="p53_inducible_oxidoreductase"/>
    <property type="match status" value="1"/>
</dbReference>
<evidence type="ECO:0000256" key="2">
    <source>
        <dbReference type="ARBA" id="ARBA00023002"/>
    </source>
</evidence>
<dbReference type="SUPFAM" id="SSF51735">
    <property type="entry name" value="NAD(P)-binding Rossmann-fold domains"/>
    <property type="match status" value="1"/>
</dbReference>
<dbReference type="Pfam" id="PF08240">
    <property type="entry name" value="ADH_N"/>
    <property type="match status" value="1"/>
</dbReference>
<proteinExistence type="predicted"/>
<dbReference type="InterPro" id="IPR013154">
    <property type="entry name" value="ADH-like_N"/>
</dbReference>